<sequence length="115" mass="13240">MSSEIKIKRRDVLTAQEAADLFRRIADQIEAGHSFLLDGLPITVAKQVRVRQEFRKEGIEQSYELKLSWDEQYDDTAKLGEEPEQDRKDDDLPEPSVPPLDLPGQEDCPRMREGD</sequence>
<dbReference type="InterPro" id="IPR027598">
    <property type="entry name" value="Amphi-Trp_dom"/>
</dbReference>
<reference evidence="2 3" key="1">
    <citation type="submission" date="2022-11" db="EMBL/GenBank/DDBJ databases">
        <title>Study of microbial diversity in lake waters.</title>
        <authorList>
            <person name="Zhang J."/>
        </authorList>
    </citation>
    <scope>NUCLEOTIDE SEQUENCE [LARGE SCALE GENOMIC DNA]</scope>
    <source>
        <strain evidence="2 3">DT12</strain>
    </source>
</reference>
<keyword evidence="3" id="KW-1185">Reference proteome</keyword>
<name>A0ABT3WZA9_9BACL</name>
<organism evidence="2 3">
    <name type="scientific">Tumebacillus lacus</name>
    <dbReference type="NCBI Taxonomy" id="2995335"/>
    <lineage>
        <taxon>Bacteria</taxon>
        <taxon>Bacillati</taxon>
        <taxon>Bacillota</taxon>
        <taxon>Bacilli</taxon>
        <taxon>Bacillales</taxon>
        <taxon>Alicyclobacillaceae</taxon>
        <taxon>Tumebacillus</taxon>
    </lineage>
</organism>
<dbReference type="Proteomes" id="UP001208017">
    <property type="component" value="Unassembled WGS sequence"/>
</dbReference>
<protein>
    <submittedName>
        <fullName evidence="2">Amphi-Trp domain-containing protein</fullName>
    </submittedName>
</protein>
<evidence type="ECO:0000313" key="2">
    <source>
        <dbReference type="EMBL" id="MCX7569971.1"/>
    </source>
</evidence>
<gene>
    <name evidence="2" type="ORF">OS242_08335</name>
</gene>
<proteinExistence type="predicted"/>
<comment type="caution">
    <text evidence="2">The sequence shown here is derived from an EMBL/GenBank/DDBJ whole genome shotgun (WGS) entry which is preliminary data.</text>
</comment>
<evidence type="ECO:0000256" key="1">
    <source>
        <dbReference type="SAM" id="MobiDB-lite"/>
    </source>
</evidence>
<dbReference type="NCBIfam" id="TIGR04354">
    <property type="entry name" value="amphi-Trp"/>
    <property type="match status" value="1"/>
</dbReference>
<feature type="compositionally biased region" description="Basic and acidic residues" evidence="1">
    <location>
        <begin position="75"/>
        <end position="90"/>
    </location>
</feature>
<evidence type="ECO:0000313" key="3">
    <source>
        <dbReference type="Proteomes" id="UP001208017"/>
    </source>
</evidence>
<dbReference type="RefSeq" id="WP_267151219.1">
    <property type="nucleotide sequence ID" value="NZ_JAPMLT010000003.1"/>
</dbReference>
<accession>A0ABT3WZA9</accession>
<feature type="region of interest" description="Disordered" evidence="1">
    <location>
        <begin position="74"/>
        <end position="115"/>
    </location>
</feature>
<dbReference type="EMBL" id="JAPMLT010000003">
    <property type="protein sequence ID" value="MCX7569971.1"/>
    <property type="molecule type" value="Genomic_DNA"/>
</dbReference>